<reference evidence="2 3" key="1">
    <citation type="journal article" date="2012" name="BMC Genomics">
        <title>Comparative genomics of the white-rot fungi, Phanerochaete carnosa and P. chrysosporium, to elucidate the genetic basis of the distinct wood types they colonize.</title>
        <authorList>
            <person name="Suzuki H."/>
            <person name="MacDonald J."/>
            <person name="Syed K."/>
            <person name="Salamov A."/>
            <person name="Hori C."/>
            <person name="Aerts A."/>
            <person name="Henrissat B."/>
            <person name="Wiebenga A."/>
            <person name="vanKuyk P.A."/>
            <person name="Barry K."/>
            <person name="Lindquist E."/>
            <person name="LaButti K."/>
            <person name="Lapidus A."/>
            <person name="Lucas S."/>
            <person name="Coutinho P."/>
            <person name="Gong Y."/>
            <person name="Samejima M."/>
            <person name="Mahadevan R."/>
            <person name="Abou-Zaid M."/>
            <person name="de Vries R.P."/>
            <person name="Igarashi K."/>
            <person name="Yadav J.S."/>
            <person name="Grigoriev I.V."/>
            <person name="Master E.R."/>
        </authorList>
    </citation>
    <scope>NUCLEOTIDE SEQUENCE [LARGE SCALE GENOMIC DNA]</scope>
    <source>
        <strain evidence="2 3">HHB-10118-sp</strain>
    </source>
</reference>
<evidence type="ECO:0000256" key="1">
    <source>
        <dbReference type="SAM" id="MobiDB-lite"/>
    </source>
</evidence>
<evidence type="ECO:0000313" key="3">
    <source>
        <dbReference type="Proteomes" id="UP000008370"/>
    </source>
</evidence>
<dbReference type="GeneID" id="18911541"/>
<gene>
    <name evidence="2" type="ORF">PHACADRAFT_200884</name>
</gene>
<dbReference type="AlphaFoldDB" id="K5VTB4"/>
<name>K5VTB4_PHACS</name>
<sequence length="252" mass="27646">MSQVRAQQGPLSEIDNTPRVSQTEAIRTIETSALCSQCGTRTLAPGSSKFCQPCCTKDQMRKDGRPYSEIARVWMLSTMEYEKDVEAEFLKRESLTRVKAGSIDDSSIVSSNKPALQKGSDEPTCSGCFGRMLVPKPGGKWIRTKLDACGKGEIPRAPGSYATQASEVVLGKRKAEAMDEPPTAITLSKCCTEYQTWSAMYEVLTESLRDFYKGSKLSKASTPYIYFHGAYSIVADSSVSNKTRSALVSQEL</sequence>
<dbReference type="RefSeq" id="XP_007401230.1">
    <property type="nucleotide sequence ID" value="XM_007401168.1"/>
</dbReference>
<proteinExistence type="predicted"/>
<accession>K5VTB4</accession>
<dbReference type="Proteomes" id="UP000008370">
    <property type="component" value="Unassembled WGS sequence"/>
</dbReference>
<dbReference type="EMBL" id="JH930479">
    <property type="protein sequence ID" value="EKM50035.1"/>
    <property type="molecule type" value="Genomic_DNA"/>
</dbReference>
<dbReference type="KEGG" id="pco:PHACADRAFT_200884"/>
<organism evidence="2 3">
    <name type="scientific">Phanerochaete carnosa (strain HHB-10118-sp)</name>
    <name type="common">White-rot fungus</name>
    <name type="synonym">Peniophora carnosa</name>
    <dbReference type="NCBI Taxonomy" id="650164"/>
    <lineage>
        <taxon>Eukaryota</taxon>
        <taxon>Fungi</taxon>
        <taxon>Dikarya</taxon>
        <taxon>Basidiomycota</taxon>
        <taxon>Agaricomycotina</taxon>
        <taxon>Agaricomycetes</taxon>
        <taxon>Polyporales</taxon>
        <taxon>Phanerochaetaceae</taxon>
        <taxon>Phanerochaete</taxon>
    </lineage>
</organism>
<keyword evidence="3" id="KW-1185">Reference proteome</keyword>
<dbReference type="InParanoid" id="K5VTB4"/>
<dbReference type="OrthoDB" id="3025610at2759"/>
<dbReference type="HOGENOM" id="CLU_1103125_0_0_1"/>
<feature type="region of interest" description="Disordered" evidence="1">
    <location>
        <begin position="1"/>
        <end position="20"/>
    </location>
</feature>
<evidence type="ECO:0000313" key="2">
    <source>
        <dbReference type="EMBL" id="EKM50035.1"/>
    </source>
</evidence>
<protein>
    <submittedName>
        <fullName evidence="2">Uncharacterized protein</fullName>
    </submittedName>
</protein>